<comment type="caution">
    <text evidence="1">The sequence shown here is derived from an EMBL/GenBank/DDBJ whole genome shotgun (WGS) entry which is preliminary data.</text>
</comment>
<protein>
    <submittedName>
        <fullName evidence="1">Uncharacterized protein</fullName>
    </submittedName>
</protein>
<name>A0ACC3CYY9_9PEZI</name>
<evidence type="ECO:0000313" key="2">
    <source>
        <dbReference type="Proteomes" id="UP001186974"/>
    </source>
</evidence>
<dbReference type="Proteomes" id="UP001186974">
    <property type="component" value="Unassembled WGS sequence"/>
</dbReference>
<gene>
    <name evidence="1" type="ORF">LTS18_010978</name>
</gene>
<keyword evidence="2" id="KW-1185">Reference proteome</keyword>
<organism evidence="1 2">
    <name type="scientific">Coniosporium uncinatum</name>
    <dbReference type="NCBI Taxonomy" id="93489"/>
    <lineage>
        <taxon>Eukaryota</taxon>
        <taxon>Fungi</taxon>
        <taxon>Dikarya</taxon>
        <taxon>Ascomycota</taxon>
        <taxon>Pezizomycotina</taxon>
        <taxon>Dothideomycetes</taxon>
        <taxon>Dothideomycetes incertae sedis</taxon>
        <taxon>Coniosporium</taxon>
    </lineage>
</organism>
<sequence length="220" mass="24017">MTNDILSSFQADQTRLTETIHHTCQWGTGARWGSSPTETGMSRLALSDADKHARDWFVSETKSLGCKVHIDAMGNIFAIRPGLKDGPPTCAGSHLDTQPSGGRYDGILGVTAAVEMLRVMNDNWIETEYPVAVVNWTNEEGARFPISMVSSGVWAGHDTLETGHNLRSVIPGEEGVTQKSELERIGYLGPVPASFEASPMAAHFELHIEQGPILETEERK</sequence>
<evidence type="ECO:0000313" key="1">
    <source>
        <dbReference type="EMBL" id="KAK3059393.1"/>
    </source>
</evidence>
<reference evidence="1" key="1">
    <citation type="submission" date="2024-09" db="EMBL/GenBank/DDBJ databases">
        <title>Black Yeasts Isolated from many extreme environments.</title>
        <authorList>
            <person name="Coleine C."/>
            <person name="Stajich J.E."/>
            <person name="Selbmann L."/>
        </authorList>
    </citation>
    <scope>NUCLEOTIDE SEQUENCE</scope>
    <source>
        <strain evidence="1">CCFEE 5737</strain>
    </source>
</reference>
<feature type="non-terminal residue" evidence="1">
    <location>
        <position position="220"/>
    </location>
</feature>
<proteinExistence type="predicted"/>
<accession>A0ACC3CYY9</accession>
<dbReference type="EMBL" id="JAWDJW010009453">
    <property type="protein sequence ID" value="KAK3059393.1"/>
    <property type="molecule type" value="Genomic_DNA"/>
</dbReference>